<reference evidence="6 7" key="1">
    <citation type="submission" date="2017-08" db="EMBL/GenBank/DDBJ databases">
        <title>Infants hospitalized years apart are colonized by the same room-sourced microbial strains.</title>
        <authorList>
            <person name="Brooks B."/>
            <person name="Olm M.R."/>
            <person name="Firek B.A."/>
            <person name="Baker R."/>
            <person name="Thomas B.C."/>
            <person name="Morowitz M.J."/>
            <person name="Banfield J.F."/>
        </authorList>
    </citation>
    <scope>NUCLEOTIDE SEQUENCE [LARGE SCALE GENOMIC DNA]</scope>
    <source>
        <strain evidence="6">S2_005_003_R2_42</strain>
    </source>
</reference>
<gene>
    <name evidence="6" type="ORF">DI564_07985</name>
</gene>
<proteinExistence type="predicted"/>
<protein>
    <recommendedName>
        <fullName evidence="5">Methyltransferase type 11 domain-containing protein</fullName>
    </recommendedName>
</protein>
<dbReference type="Gene3D" id="3.40.50.150">
    <property type="entry name" value="Vaccinia Virus protein VP39"/>
    <property type="match status" value="1"/>
</dbReference>
<accession>A0A2W5KNT4</accession>
<dbReference type="GO" id="GO:0008757">
    <property type="term" value="F:S-adenosylmethionine-dependent methyltransferase activity"/>
    <property type="evidence" value="ECO:0007669"/>
    <property type="project" value="InterPro"/>
</dbReference>
<dbReference type="CDD" id="cd02440">
    <property type="entry name" value="AdoMet_MTases"/>
    <property type="match status" value="1"/>
</dbReference>
<dbReference type="InterPro" id="IPR029063">
    <property type="entry name" value="SAM-dependent_MTases_sf"/>
</dbReference>
<evidence type="ECO:0000259" key="5">
    <source>
        <dbReference type="Pfam" id="PF08241"/>
    </source>
</evidence>
<dbReference type="EMBL" id="QFPO01000005">
    <property type="protein sequence ID" value="PZQ16555.1"/>
    <property type="molecule type" value="Genomic_DNA"/>
</dbReference>
<evidence type="ECO:0000256" key="1">
    <source>
        <dbReference type="ARBA" id="ARBA00022603"/>
    </source>
</evidence>
<evidence type="ECO:0000256" key="3">
    <source>
        <dbReference type="ARBA" id="ARBA00022691"/>
    </source>
</evidence>
<evidence type="ECO:0000256" key="2">
    <source>
        <dbReference type="ARBA" id="ARBA00022679"/>
    </source>
</evidence>
<evidence type="ECO:0000313" key="6">
    <source>
        <dbReference type="EMBL" id="PZQ16555.1"/>
    </source>
</evidence>
<dbReference type="PANTHER" id="PTHR43464:SF19">
    <property type="entry name" value="UBIQUINONE BIOSYNTHESIS O-METHYLTRANSFERASE, MITOCHONDRIAL"/>
    <property type="match status" value="1"/>
</dbReference>
<feature type="domain" description="Methyltransferase type 11" evidence="5">
    <location>
        <begin position="60"/>
        <end position="154"/>
    </location>
</feature>
<dbReference type="SUPFAM" id="SSF53335">
    <property type="entry name" value="S-adenosyl-L-methionine-dependent methyltransferases"/>
    <property type="match status" value="1"/>
</dbReference>
<evidence type="ECO:0000313" key="7">
    <source>
        <dbReference type="Proteomes" id="UP000249046"/>
    </source>
</evidence>
<dbReference type="Pfam" id="PF08241">
    <property type="entry name" value="Methyltransf_11"/>
    <property type="match status" value="1"/>
</dbReference>
<dbReference type="PANTHER" id="PTHR43464">
    <property type="entry name" value="METHYLTRANSFERASE"/>
    <property type="match status" value="1"/>
</dbReference>
<keyword evidence="3" id="KW-0949">S-adenosyl-L-methionine</keyword>
<dbReference type="Proteomes" id="UP000249046">
    <property type="component" value="Unassembled WGS sequence"/>
</dbReference>
<sequence length="319" mass="35469">MRKTASAVPIRRVPMADESDTAALPFTGERFTPECVREIWYEHWHRYAFALDLVRGKRVLDAACGEGYGSDLLAGSAAGVVGVDLSEAAIAHARERYGARPNLQFAQGDATRLPFDDARFDVVVSFETLEHLHEQERLIEGFARVLAADGLLIISSPDKRTYSDAMGFQNEFHVRELYREELLALLSSHFRSVRLYGQKLLFQSALWSLDRTPGGSQLWTAAQSADAAPSSGLDYAPIYYVAVCSRGDLPADLPALSLFGDRDESVYAHYNHEVRKNMVAGARIAELEAEVARLRTQAAVPASSATREPPARGWRRWLR</sequence>
<comment type="caution">
    <text evidence="6">The sequence shown here is derived from an EMBL/GenBank/DDBJ whole genome shotgun (WGS) entry which is preliminary data.</text>
</comment>
<organism evidence="6 7">
    <name type="scientific">Rhodanobacter denitrificans</name>
    <dbReference type="NCBI Taxonomy" id="666685"/>
    <lineage>
        <taxon>Bacteria</taxon>
        <taxon>Pseudomonadati</taxon>
        <taxon>Pseudomonadota</taxon>
        <taxon>Gammaproteobacteria</taxon>
        <taxon>Lysobacterales</taxon>
        <taxon>Rhodanobacteraceae</taxon>
        <taxon>Rhodanobacter</taxon>
    </lineage>
</organism>
<keyword evidence="2" id="KW-0808">Transferase</keyword>
<dbReference type="GO" id="GO:0032259">
    <property type="term" value="P:methylation"/>
    <property type="evidence" value="ECO:0007669"/>
    <property type="project" value="UniProtKB-KW"/>
</dbReference>
<evidence type="ECO:0000256" key="4">
    <source>
        <dbReference type="SAM" id="MobiDB-lite"/>
    </source>
</evidence>
<name>A0A2W5KNT4_9GAMM</name>
<feature type="region of interest" description="Disordered" evidence="4">
    <location>
        <begin position="298"/>
        <end position="319"/>
    </location>
</feature>
<dbReference type="AlphaFoldDB" id="A0A2W5KNT4"/>
<dbReference type="InterPro" id="IPR013216">
    <property type="entry name" value="Methyltransf_11"/>
</dbReference>
<keyword evidence="1" id="KW-0489">Methyltransferase</keyword>